<organism evidence="2 3">
    <name type="scientific">Paxillus rubicundulus Ve08.2h10</name>
    <dbReference type="NCBI Taxonomy" id="930991"/>
    <lineage>
        <taxon>Eukaryota</taxon>
        <taxon>Fungi</taxon>
        <taxon>Dikarya</taxon>
        <taxon>Basidiomycota</taxon>
        <taxon>Agaricomycotina</taxon>
        <taxon>Agaricomycetes</taxon>
        <taxon>Agaricomycetidae</taxon>
        <taxon>Boletales</taxon>
        <taxon>Paxilineae</taxon>
        <taxon>Paxillaceae</taxon>
        <taxon>Paxillus</taxon>
    </lineage>
</organism>
<dbReference type="AlphaFoldDB" id="A0A0D0D2C0"/>
<dbReference type="OrthoDB" id="2688364at2759"/>
<dbReference type="Proteomes" id="UP000054538">
    <property type="component" value="Unassembled WGS sequence"/>
</dbReference>
<protein>
    <recommendedName>
        <fullName evidence="1">F-box domain-containing protein</fullName>
    </recommendedName>
</protein>
<dbReference type="InParanoid" id="A0A0D0D2C0"/>
<reference evidence="3" key="2">
    <citation type="submission" date="2015-01" db="EMBL/GenBank/DDBJ databases">
        <title>Evolutionary Origins and Diversification of the Mycorrhizal Mutualists.</title>
        <authorList>
            <consortium name="DOE Joint Genome Institute"/>
            <consortium name="Mycorrhizal Genomics Consortium"/>
            <person name="Kohler A."/>
            <person name="Kuo A."/>
            <person name="Nagy L.G."/>
            <person name="Floudas D."/>
            <person name="Copeland A."/>
            <person name="Barry K.W."/>
            <person name="Cichocki N."/>
            <person name="Veneault-Fourrey C."/>
            <person name="LaButti K."/>
            <person name="Lindquist E.A."/>
            <person name="Lipzen A."/>
            <person name="Lundell T."/>
            <person name="Morin E."/>
            <person name="Murat C."/>
            <person name="Riley R."/>
            <person name="Ohm R."/>
            <person name="Sun H."/>
            <person name="Tunlid A."/>
            <person name="Henrissat B."/>
            <person name="Grigoriev I.V."/>
            <person name="Hibbett D.S."/>
            <person name="Martin F."/>
        </authorList>
    </citation>
    <scope>NUCLEOTIDE SEQUENCE [LARGE SCALE GENOMIC DNA]</scope>
    <source>
        <strain evidence="3">Ve08.2h10</strain>
    </source>
</reference>
<dbReference type="EMBL" id="KN825489">
    <property type="protein sequence ID" value="KIK90647.1"/>
    <property type="molecule type" value="Genomic_DNA"/>
</dbReference>
<dbReference type="SUPFAM" id="SSF81383">
    <property type="entry name" value="F-box domain"/>
    <property type="match status" value="1"/>
</dbReference>
<evidence type="ECO:0000259" key="1">
    <source>
        <dbReference type="PROSITE" id="PS50181"/>
    </source>
</evidence>
<dbReference type="SMART" id="SM00256">
    <property type="entry name" value="FBOX"/>
    <property type="match status" value="1"/>
</dbReference>
<keyword evidence="3" id="KW-1185">Reference proteome</keyword>
<dbReference type="HOGENOM" id="CLU_586733_0_0_1"/>
<feature type="domain" description="F-box" evidence="1">
    <location>
        <begin position="23"/>
        <end position="69"/>
    </location>
</feature>
<dbReference type="Pfam" id="PF00646">
    <property type="entry name" value="F-box"/>
    <property type="match status" value="1"/>
</dbReference>
<reference evidence="2 3" key="1">
    <citation type="submission" date="2014-04" db="EMBL/GenBank/DDBJ databases">
        <authorList>
            <consortium name="DOE Joint Genome Institute"/>
            <person name="Kuo A."/>
            <person name="Kohler A."/>
            <person name="Jargeat P."/>
            <person name="Nagy L.G."/>
            <person name="Floudas D."/>
            <person name="Copeland A."/>
            <person name="Barry K.W."/>
            <person name="Cichocki N."/>
            <person name="Veneault-Fourrey C."/>
            <person name="LaButti K."/>
            <person name="Lindquist E.A."/>
            <person name="Lipzen A."/>
            <person name="Lundell T."/>
            <person name="Morin E."/>
            <person name="Murat C."/>
            <person name="Sun H."/>
            <person name="Tunlid A."/>
            <person name="Henrissat B."/>
            <person name="Grigoriev I.V."/>
            <person name="Hibbett D.S."/>
            <person name="Martin F."/>
            <person name="Nordberg H.P."/>
            <person name="Cantor M.N."/>
            <person name="Hua S.X."/>
        </authorList>
    </citation>
    <scope>NUCLEOTIDE SEQUENCE [LARGE SCALE GENOMIC DNA]</scope>
    <source>
        <strain evidence="2 3">Ve08.2h10</strain>
    </source>
</reference>
<dbReference type="PROSITE" id="PS50181">
    <property type="entry name" value="FBOX"/>
    <property type="match status" value="1"/>
</dbReference>
<dbReference type="InterPro" id="IPR001810">
    <property type="entry name" value="F-box_dom"/>
</dbReference>
<proteinExistence type="predicted"/>
<evidence type="ECO:0000313" key="3">
    <source>
        <dbReference type="Proteomes" id="UP000054538"/>
    </source>
</evidence>
<dbReference type="CDD" id="cd09917">
    <property type="entry name" value="F-box_SF"/>
    <property type="match status" value="1"/>
</dbReference>
<dbReference type="InterPro" id="IPR036047">
    <property type="entry name" value="F-box-like_dom_sf"/>
</dbReference>
<sequence length="503" mass="57564">MMPVPVCASVQRPPASEQIPVASEPEVELPADVWFIIMRHLSPFDLVKLSQTCRTLHEYSQLHHVWHNALLKHRFLLKSYPHLRTAPTDVIRRQLITTARIDKAYSQGSLKPIKSYSFPIDVPGQLLGLRFLPGGEWLVMLFHSRMLNPARHSNICLFKPPLASNPLDPTSTSVTLQSEWCWLSFSSHDGPYKSSRGDDLMLLRTFVKNKRTFAVCHLDTKTPSLKITYMFHTTDFIRSYSAADDYIAYGWITDDRKHMLRVMKLSEDYTTLIKDITVEIDCPPGHDGKLRIHYDLRLSGRTPRVLLISTRLMAAYDISDMTLTSESLPLRIQPVWKRMPTEISFGRILQVFHEGAIVTLYEGKIRFVYPEIDDTKPNSETTIIYRFPHSGPQSSKWPACFESQRIFWLLRLPGPLPAAVSSLPLIETATLPSPQGEGCDVERVLIDHEDLTLTSGCSVCFTSIVQDWDELSGRLCMRHGKSKFPHDHSWRQLGWHITIMDMV</sequence>
<dbReference type="Gene3D" id="1.20.1280.50">
    <property type="match status" value="1"/>
</dbReference>
<evidence type="ECO:0000313" key="2">
    <source>
        <dbReference type="EMBL" id="KIK90647.1"/>
    </source>
</evidence>
<name>A0A0D0D2C0_9AGAM</name>
<accession>A0A0D0D2C0</accession>
<gene>
    <name evidence="2" type="ORF">PAXRUDRAFT_831518</name>
</gene>